<dbReference type="Proteomes" id="UP001159364">
    <property type="component" value="Linkage Group LG09"/>
</dbReference>
<feature type="domain" description="Pectinesterase catalytic" evidence="14">
    <location>
        <begin position="49"/>
        <end position="328"/>
    </location>
</feature>
<comment type="catalytic activity">
    <reaction evidence="9 12">
        <text>[(1-&gt;4)-alpha-D-galacturonosyl methyl ester](n) + n H2O = [(1-&gt;4)-alpha-D-galacturonosyl](n) + n methanol + n H(+)</text>
        <dbReference type="Rhea" id="RHEA:22380"/>
        <dbReference type="Rhea" id="RHEA-COMP:14570"/>
        <dbReference type="Rhea" id="RHEA-COMP:14573"/>
        <dbReference type="ChEBI" id="CHEBI:15377"/>
        <dbReference type="ChEBI" id="CHEBI:15378"/>
        <dbReference type="ChEBI" id="CHEBI:17790"/>
        <dbReference type="ChEBI" id="CHEBI:140522"/>
        <dbReference type="ChEBI" id="CHEBI:140523"/>
        <dbReference type="EC" id="3.1.1.11"/>
    </reaction>
</comment>
<accession>A0AAV8STN6</accession>
<evidence type="ECO:0000256" key="6">
    <source>
        <dbReference type="ARBA" id="ARBA00022801"/>
    </source>
</evidence>
<evidence type="ECO:0000256" key="7">
    <source>
        <dbReference type="ARBA" id="ARBA00023085"/>
    </source>
</evidence>
<dbReference type="InterPro" id="IPR012334">
    <property type="entry name" value="Pectin_lyas_fold"/>
</dbReference>
<evidence type="ECO:0000256" key="1">
    <source>
        <dbReference type="ARBA" id="ARBA00004191"/>
    </source>
</evidence>
<evidence type="ECO:0000256" key="2">
    <source>
        <dbReference type="ARBA" id="ARBA00005184"/>
    </source>
</evidence>
<evidence type="ECO:0000313" key="15">
    <source>
        <dbReference type="EMBL" id="KAJ8755313.1"/>
    </source>
</evidence>
<comment type="subcellular location">
    <subcellularLocation>
        <location evidence="1">Secreted</location>
        <location evidence="1">Cell wall</location>
    </subcellularLocation>
</comment>
<keyword evidence="13" id="KW-1133">Transmembrane helix</keyword>
<dbReference type="PANTHER" id="PTHR31321">
    <property type="entry name" value="ACYL-COA THIOESTER HYDROLASE YBHC-RELATED"/>
    <property type="match status" value="1"/>
</dbReference>
<dbReference type="Gene3D" id="2.160.20.10">
    <property type="entry name" value="Single-stranded right-handed beta-helix, Pectin lyase-like"/>
    <property type="match status" value="1"/>
</dbReference>
<evidence type="ECO:0000256" key="3">
    <source>
        <dbReference type="ARBA" id="ARBA00008891"/>
    </source>
</evidence>
<keyword evidence="6 12" id="KW-0378">Hydrolase</keyword>
<dbReference type="SUPFAM" id="SSF51126">
    <property type="entry name" value="Pectin lyase-like"/>
    <property type="match status" value="1"/>
</dbReference>
<comment type="caution">
    <text evidence="15">The sequence shown here is derived from an EMBL/GenBank/DDBJ whole genome shotgun (WGS) entry which is preliminary data.</text>
</comment>
<dbReference type="Pfam" id="PF01095">
    <property type="entry name" value="Pectinesterase"/>
    <property type="match status" value="1"/>
</dbReference>
<sequence>MLIPPYFHLCSAIFILIGFQLLLIDAKSHGAGHFYRLTSKSLPYKVMQVDQSGDGDFKSVQAAIDSVPSNNRNWVCIYISAGTYREKVKIPYDKPYIILKGEGMRKTYIVWGDHETTAQSPTFTSLADNIIARSIGFVNSYNFPLNSNSNPRLPAVAAMISGDSNAFYRCGFAGVQDTLWDDQGRHYFKHCTIQGAVDFIFGSGQSIYEDCDIQVLEGGYITAQGRTNPNDSNGFVFKGCRVFGKGPAFLGRPWRGFARVIFYSSNFDDIIDPLGWNAWNCVGHEDQVTFVEDGNYGAGANITGRVKWINKLSAQYIQQLTSMSFIDDQNWIQKQPL</sequence>
<evidence type="ECO:0000256" key="11">
    <source>
        <dbReference type="PROSITE-ProRule" id="PRU10040"/>
    </source>
</evidence>
<keyword evidence="7 12" id="KW-0063">Aspartyl esterase</keyword>
<name>A0AAV8STN6_9ROSI</name>
<feature type="transmembrane region" description="Helical" evidence="13">
    <location>
        <begin position="6"/>
        <end position="24"/>
    </location>
</feature>
<keyword evidence="13" id="KW-0472">Membrane</keyword>
<proteinExistence type="inferred from homology"/>
<dbReference type="InterPro" id="IPR011050">
    <property type="entry name" value="Pectin_lyase_fold/virulence"/>
</dbReference>
<dbReference type="PROSITE" id="PS00503">
    <property type="entry name" value="PECTINESTERASE_2"/>
    <property type="match status" value="1"/>
</dbReference>
<dbReference type="GO" id="GO:0030599">
    <property type="term" value="F:pectinesterase activity"/>
    <property type="evidence" value="ECO:0007669"/>
    <property type="project" value="UniProtKB-UniRule"/>
</dbReference>
<comment type="function">
    <text evidence="10">Acts in the modification of cell walls via demethylesterification of cell wall pectin.</text>
</comment>
<evidence type="ECO:0000256" key="9">
    <source>
        <dbReference type="ARBA" id="ARBA00047928"/>
    </source>
</evidence>
<evidence type="ECO:0000256" key="10">
    <source>
        <dbReference type="ARBA" id="ARBA00057335"/>
    </source>
</evidence>
<dbReference type="EMBL" id="JAIWQS010000009">
    <property type="protein sequence ID" value="KAJ8755313.1"/>
    <property type="molecule type" value="Genomic_DNA"/>
</dbReference>
<feature type="active site" evidence="11">
    <location>
        <position position="198"/>
    </location>
</feature>
<dbReference type="EC" id="3.1.1.11" evidence="4 12"/>
<keyword evidence="13" id="KW-0812">Transmembrane</keyword>
<keyword evidence="16" id="KW-1185">Reference proteome</keyword>
<evidence type="ECO:0000256" key="12">
    <source>
        <dbReference type="RuleBase" id="RU000589"/>
    </source>
</evidence>
<dbReference type="PANTHER" id="PTHR31321:SF76">
    <property type="entry name" value="PECTINESTERASE 10-RELATED"/>
    <property type="match status" value="1"/>
</dbReference>
<organism evidence="15 16">
    <name type="scientific">Erythroxylum novogranatense</name>
    <dbReference type="NCBI Taxonomy" id="1862640"/>
    <lineage>
        <taxon>Eukaryota</taxon>
        <taxon>Viridiplantae</taxon>
        <taxon>Streptophyta</taxon>
        <taxon>Embryophyta</taxon>
        <taxon>Tracheophyta</taxon>
        <taxon>Spermatophyta</taxon>
        <taxon>Magnoliopsida</taxon>
        <taxon>eudicotyledons</taxon>
        <taxon>Gunneridae</taxon>
        <taxon>Pentapetalae</taxon>
        <taxon>rosids</taxon>
        <taxon>fabids</taxon>
        <taxon>Malpighiales</taxon>
        <taxon>Erythroxylaceae</taxon>
        <taxon>Erythroxylum</taxon>
    </lineage>
</organism>
<dbReference type="AlphaFoldDB" id="A0AAV8STN6"/>
<evidence type="ECO:0000256" key="13">
    <source>
        <dbReference type="SAM" id="Phobius"/>
    </source>
</evidence>
<evidence type="ECO:0000313" key="16">
    <source>
        <dbReference type="Proteomes" id="UP001159364"/>
    </source>
</evidence>
<comment type="pathway">
    <text evidence="2 12">Glycan metabolism; pectin degradation; 2-dehydro-3-deoxy-D-gluconate from pectin: step 1/5.</text>
</comment>
<dbReference type="InterPro" id="IPR033131">
    <property type="entry name" value="Pectinesterase_Asp_AS"/>
</dbReference>
<evidence type="ECO:0000259" key="14">
    <source>
        <dbReference type="Pfam" id="PF01095"/>
    </source>
</evidence>
<keyword evidence="5" id="KW-0134">Cell wall</keyword>
<dbReference type="InterPro" id="IPR000070">
    <property type="entry name" value="Pectinesterase_cat"/>
</dbReference>
<keyword evidence="5" id="KW-0964">Secreted</keyword>
<evidence type="ECO:0000256" key="8">
    <source>
        <dbReference type="ARBA" id="ARBA00023180"/>
    </source>
</evidence>
<gene>
    <name evidence="15" type="ORF">K2173_019111</name>
</gene>
<protein>
    <recommendedName>
        <fullName evidence="4 12">Pectinesterase</fullName>
        <ecNumber evidence="4 12">3.1.1.11</ecNumber>
    </recommendedName>
</protein>
<evidence type="ECO:0000256" key="5">
    <source>
        <dbReference type="ARBA" id="ARBA00022512"/>
    </source>
</evidence>
<comment type="similarity">
    <text evidence="3">Belongs to the pectinesterase family.</text>
</comment>
<dbReference type="GO" id="GO:0042545">
    <property type="term" value="P:cell wall modification"/>
    <property type="evidence" value="ECO:0007669"/>
    <property type="project" value="UniProtKB-UniRule"/>
</dbReference>
<evidence type="ECO:0000256" key="4">
    <source>
        <dbReference type="ARBA" id="ARBA00013229"/>
    </source>
</evidence>
<dbReference type="FunFam" id="2.160.20.10:FF:000013">
    <property type="entry name" value="Pectinesterase"/>
    <property type="match status" value="1"/>
</dbReference>
<reference evidence="15 16" key="1">
    <citation type="submission" date="2021-09" db="EMBL/GenBank/DDBJ databases">
        <title>Genomic insights and catalytic innovation underlie evolution of tropane alkaloids biosynthesis.</title>
        <authorList>
            <person name="Wang Y.-J."/>
            <person name="Tian T."/>
            <person name="Huang J.-P."/>
            <person name="Huang S.-X."/>
        </authorList>
    </citation>
    <scope>NUCLEOTIDE SEQUENCE [LARGE SCALE GENOMIC DNA]</scope>
    <source>
        <strain evidence="15">KIB-2018</strain>
        <tissue evidence="15">Leaf</tissue>
    </source>
</reference>
<keyword evidence="8" id="KW-0325">Glycoprotein</keyword>
<dbReference type="GO" id="GO:0045490">
    <property type="term" value="P:pectin catabolic process"/>
    <property type="evidence" value="ECO:0007669"/>
    <property type="project" value="UniProtKB-UniRule"/>
</dbReference>